<evidence type="ECO:0000256" key="4">
    <source>
        <dbReference type="ARBA" id="ARBA00022989"/>
    </source>
</evidence>
<dbReference type="PIRSF" id="PIRSF006170">
    <property type="entry name" value="YfgM"/>
    <property type="match status" value="1"/>
</dbReference>
<feature type="domain" description="Ancillary SecYEG translocon subunit/Cell division coordinator CpoB TPR" evidence="10">
    <location>
        <begin position="13"/>
        <end position="211"/>
    </location>
</feature>
<evidence type="ECO:0000313" key="11">
    <source>
        <dbReference type="EMBL" id="AJQ94492.1"/>
    </source>
</evidence>
<keyword evidence="5 9" id="KW-0472">Membrane</keyword>
<dbReference type="EMBL" id="CP007142">
    <property type="protein sequence ID" value="AJQ94492.1"/>
    <property type="molecule type" value="Genomic_DNA"/>
</dbReference>
<dbReference type="RefSeq" id="WP_052830215.1">
    <property type="nucleotide sequence ID" value="NZ_CP007142.1"/>
</dbReference>
<evidence type="ECO:0000256" key="3">
    <source>
        <dbReference type="ARBA" id="ARBA00022692"/>
    </source>
</evidence>
<dbReference type="InterPro" id="IPR026039">
    <property type="entry name" value="YfgM"/>
</dbReference>
<evidence type="ECO:0000256" key="9">
    <source>
        <dbReference type="SAM" id="Phobius"/>
    </source>
</evidence>
<protein>
    <recommendedName>
        <fullName evidence="8">Ancillary SecYEG translocon subunit</fullName>
    </recommendedName>
</protein>
<keyword evidence="2" id="KW-1003">Cell membrane</keyword>
<dbReference type="PANTHER" id="PTHR38035:SF1">
    <property type="entry name" value="ANCILLARY SECYEG TRANSLOCON SUBUNIT"/>
    <property type="match status" value="1"/>
</dbReference>
<evidence type="ECO:0000256" key="6">
    <source>
        <dbReference type="ARBA" id="ARBA00023186"/>
    </source>
</evidence>
<dbReference type="HOGENOM" id="CLU_084785_1_0_6"/>
<gene>
    <name evidence="11" type="ORF">YC6258_02454</name>
</gene>
<dbReference type="Proteomes" id="UP000032266">
    <property type="component" value="Chromosome"/>
</dbReference>
<organism evidence="11 12">
    <name type="scientific">Gynuella sunshinyii YC6258</name>
    <dbReference type="NCBI Taxonomy" id="1445510"/>
    <lineage>
        <taxon>Bacteria</taxon>
        <taxon>Pseudomonadati</taxon>
        <taxon>Pseudomonadota</taxon>
        <taxon>Gammaproteobacteria</taxon>
        <taxon>Oceanospirillales</taxon>
        <taxon>Saccharospirillaceae</taxon>
        <taxon>Gynuella</taxon>
    </lineage>
</organism>
<name>A0A0C5VIJ5_9GAMM</name>
<dbReference type="Gene3D" id="1.25.40.10">
    <property type="entry name" value="Tetratricopeptide repeat domain"/>
    <property type="match status" value="1"/>
</dbReference>
<evidence type="ECO:0000259" key="10">
    <source>
        <dbReference type="Pfam" id="PF09976"/>
    </source>
</evidence>
<dbReference type="STRING" id="1445510.YC6258_02454"/>
<dbReference type="OrthoDB" id="9789675at2"/>
<dbReference type="SUPFAM" id="SSF48452">
    <property type="entry name" value="TPR-like"/>
    <property type="match status" value="1"/>
</dbReference>
<evidence type="ECO:0000256" key="5">
    <source>
        <dbReference type="ARBA" id="ARBA00023136"/>
    </source>
</evidence>
<keyword evidence="12" id="KW-1185">Reference proteome</keyword>
<dbReference type="InterPro" id="IPR011990">
    <property type="entry name" value="TPR-like_helical_dom_sf"/>
</dbReference>
<evidence type="ECO:0000256" key="7">
    <source>
        <dbReference type="ARBA" id="ARBA00024197"/>
    </source>
</evidence>
<accession>A0A0C5VIJ5</accession>
<keyword evidence="3 9" id="KW-0812">Transmembrane</keyword>
<evidence type="ECO:0000313" key="12">
    <source>
        <dbReference type="Proteomes" id="UP000032266"/>
    </source>
</evidence>
<keyword evidence="4 9" id="KW-1133">Transmembrane helix</keyword>
<sequence>MYDTDEEQIEALKKWWHQYGNTLIVAIIVFIAGYFGINYYQHSVQSTKEQASDVYQKLVDMNIENQTLSAEQKGEAEKLIDQLKTDYDKSTYAVFAAMYGAKFDVDAQDLDAALTELQWALEHNKDDALGKTLRLRIARIQLAQGKTDEALKTIAVDAGAQVANFEELRGDIYLAMGKVDDARTAFQLAYNDAKEKQLNRPVLEMKLNDLAVTE</sequence>
<evidence type="ECO:0000256" key="1">
    <source>
        <dbReference type="ARBA" id="ARBA00004401"/>
    </source>
</evidence>
<dbReference type="InterPro" id="IPR018704">
    <property type="entry name" value="SecYEG/CpoB_TPR"/>
</dbReference>
<comment type="subcellular location">
    <subcellularLocation>
        <location evidence="1">Cell membrane</location>
        <topology evidence="1">Single-pass type II membrane protein</topology>
    </subcellularLocation>
</comment>
<dbReference type="GO" id="GO:0044877">
    <property type="term" value="F:protein-containing complex binding"/>
    <property type="evidence" value="ECO:0007669"/>
    <property type="project" value="InterPro"/>
</dbReference>
<dbReference type="PANTHER" id="PTHR38035">
    <property type="entry name" value="UPF0070 PROTEIN YFGM"/>
    <property type="match status" value="1"/>
</dbReference>
<dbReference type="Pfam" id="PF09976">
    <property type="entry name" value="TPR_21"/>
    <property type="match status" value="1"/>
</dbReference>
<proteinExistence type="inferred from homology"/>
<keyword evidence="6" id="KW-0143">Chaperone</keyword>
<dbReference type="GO" id="GO:0005886">
    <property type="term" value="C:plasma membrane"/>
    <property type="evidence" value="ECO:0007669"/>
    <property type="project" value="UniProtKB-SubCell"/>
</dbReference>
<evidence type="ECO:0000256" key="2">
    <source>
        <dbReference type="ARBA" id="ARBA00022475"/>
    </source>
</evidence>
<reference evidence="11 12" key="1">
    <citation type="submission" date="2014-01" db="EMBL/GenBank/DDBJ databases">
        <title>Full genme sequencing of cellulolytic bacterium Gynuella sunshinyii YC6258T gen. nov., sp. nov.</title>
        <authorList>
            <person name="Khan H."/>
            <person name="Chung E.J."/>
            <person name="Chung Y.R."/>
        </authorList>
    </citation>
    <scope>NUCLEOTIDE SEQUENCE [LARGE SCALE GENOMIC DNA]</scope>
    <source>
        <strain evidence="11 12">YC6258</strain>
    </source>
</reference>
<comment type="similarity">
    <text evidence="7">Belongs to the YfgM family.</text>
</comment>
<feature type="transmembrane region" description="Helical" evidence="9">
    <location>
        <begin position="20"/>
        <end position="40"/>
    </location>
</feature>
<evidence type="ECO:0000256" key="8">
    <source>
        <dbReference type="ARBA" id="ARBA00024235"/>
    </source>
</evidence>
<dbReference type="AlphaFoldDB" id="A0A0C5VIJ5"/>
<dbReference type="KEGG" id="gsn:YC6258_02454"/>